<dbReference type="GO" id="GO:0030313">
    <property type="term" value="C:cell envelope"/>
    <property type="evidence" value="ECO:0007669"/>
    <property type="project" value="UniProtKB-SubCell"/>
</dbReference>
<keyword evidence="2" id="KW-0201">Cytochrome c-type biogenesis</keyword>
<dbReference type="OrthoDB" id="743079at2"/>
<dbReference type="STRING" id="739143.SAMN05216297_103244"/>
<dbReference type="InterPro" id="IPR013766">
    <property type="entry name" value="Thioredoxin_domain"/>
</dbReference>
<keyword evidence="5" id="KW-1133">Transmembrane helix</keyword>
<sequence length="485" mass="56161">MHELMHSSLKQNILFKNKQKNTMKKQTLYLVFIMLLISHFGFAGSISEYVLISGKFLIPENNTNEINLLKAEDGKTIVVATSKINASKEFGFMLPIVDPGFYYIDYGQFKKRQQLIRLYLEPKQDINLSISENSYVLTGKNIGQNALVQKANEIYNDFGHFCDVPKYNTTYKDFYPFIDGGLAKAETFKKSINTKDKVFNKLLKLAVDTDVEDLSYLFFMMPRTEHPEKDNRPAVMKQWQSNIKFKDPDLLKLANGLSLMSHYFSYIKMTEENPVGRLDYLAEAITHISDPALKDAFLREGIQNSRLRIEEYEKIAPKIRPYLISDASKAFLVEYEKELHKNVGQKGFEFKYNDINDKPVSFSDFKGKFVYVDLWATWCGPCKVEIPHMKKLEEDYHDKNIVFISLSLDKAKDIQKWKDFVKKEDLKGIQLMADKDFESDIAKNYGVNAIPRFLLFDTEGKIINTNAMRPSESGLREELDKLLKV</sequence>
<accession>A0A1I1NFK4</accession>
<keyword evidence="8" id="KW-1185">Reference proteome</keyword>
<feature type="transmembrane region" description="Helical" evidence="5">
    <location>
        <begin position="28"/>
        <end position="52"/>
    </location>
</feature>
<dbReference type="Gene3D" id="3.40.30.10">
    <property type="entry name" value="Glutaredoxin"/>
    <property type="match status" value="1"/>
</dbReference>
<evidence type="ECO:0000256" key="5">
    <source>
        <dbReference type="SAM" id="Phobius"/>
    </source>
</evidence>
<dbReference type="CDD" id="cd02966">
    <property type="entry name" value="TlpA_like_family"/>
    <property type="match status" value="1"/>
</dbReference>
<dbReference type="Pfam" id="PF08534">
    <property type="entry name" value="Redoxin"/>
    <property type="match status" value="1"/>
</dbReference>
<evidence type="ECO:0000256" key="3">
    <source>
        <dbReference type="ARBA" id="ARBA00023157"/>
    </source>
</evidence>
<organism evidence="7 8">
    <name type="scientific">Flavobacterium phragmitis</name>
    <dbReference type="NCBI Taxonomy" id="739143"/>
    <lineage>
        <taxon>Bacteria</taxon>
        <taxon>Pseudomonadati</taxon>
        <taxon>Bacteroidota</taxon>
        <taxon>Flavobacteriia</taxon>
        <taxon>Flavobacteriales</taxon>
        <taxon>Flavobacteriaceae</taxon>
        <taxon>Flavobacterium</taxon>
    </lineage>
</organism>
<comment type="subcellular location">
    <subcellularLocation>
        <location evidence="1">Cell envelope</location>
    </subcellularLocation>
</comment>
<gene>
    <name evidence="7" type="ORF">SAMN05216297_103244</name>
</gene>
<evidence type="ECO:0000313" key="7">
    <source>
        <dbReference type="EMBL" id="SFC96042.1"/>
    </source>
</evidence>
<keyword evidence="7" id="KW-0413">Isomerase</keyword>
<reference evidence="8" key="1">
    <citation type="submission" date="2016-10" db="EMBL/GenBank/DDBJ databases">
        <authorList>
            <person name="Varghese N."/>
            <person name="Submissions S."/>
        </authorList>
    </citation>
    <scope>NUCLEOTIDE SEQUENCE [LARGE SCALE GENOMIC DNA]</scope>
    <source>
        <strain evidence="8">CGMCC 1.10370</strain>
    </source>
</reference>
<protein>
    <submittedName>
        <fullName evidence="7">Thiol-disulfide isomerase or thioredoxin</fullName>
    </submittedName>
</protein>
<dbReference type="PROSITE" id="PS51352">
    <property type="entry name" value="THIOREDOXIN_2"/>
    <property type="match status" value="1"/>
</dbReference>
<dbReference type="InterPro" id="IPR036249">
    <property type="entry name" value="Thioredoxin-like_sf"/>
</dbReference>
<dbReference type="Proteomes" id="UP000199672">
    <property type="component" value="Unassembled WGS sequence"/>
</dbReference>
<evidence type="ECO:0000256" key="1">
    <source>
        <dbReference type="ARBA" id="ARBA00004196"/>
    </source>
</evidence>
<dbReference type="PANTHER" id="PTHR42852:SF6">
    <property type="entry name" value="THIOL:DISULFIDE INTERCHANGE PROTEIN DSBE"/>
    <property type="match status" value="1"/>
</dbReference>
<evidence type="ECO:0000313" key="8">
    <source>
        <dbReference type="Proteomes" id="UP000199672"/>
    </source>
</evidence>
<name>A0A1I1NFK4_9FLAO</name>
<keyword evidence="4" id="KW-0676">Redox-active center</keyword>
<dbReference type="InterPro" id="IPR050553">
    <property type="entry name" value="Thioredoxin_ResA/DsbE_sf"/>
</dbReference>
<dbReference type="GO" id="GO:0017004">
    <property type="term" value="P:cytochrome complex assembly"/>
    <property type="evidence" value="ECO:0007669"/>
    <property type="project" value="UniProtKB-KW"/>
</dbReference>
<evidence type="ECO:0000256" key="4">
    <source>
        <dbReference type="ARBA" id="ARBA00023284"/>
    </source>
</evidence>
<dbReference type="GO" id="GO:0016853">
    <property type="term" value="F:isomerase activity"/>
    <property type="evidence" value="ECO:0007669"/>
    <property type="project" value="UniProtKB-KW"/>
</dbReference>
<keyword evidence="3" id="KW-1015">Disulfide bond</keyword>
<dbReference type="InterPro" id="IPR013740">
    <property type="entry name" value="Redoxin"/>
</dbReference>
<dbReference type="AlphaFoldDB" id="A0A1I1NFK4"/>
<proteinExistence type="predicted"/>
<feature type="domain" description="Thioredoxin" evidence="6">
    <location>
        <begin position="341"/>
        <end position="484"/>
    </location>
</feature>
<keyword evidence="5" id="KW-0812">Transmembrane</keyword>
<dbReference type="EMBL" id="FOMH01000003">
    <property type="protein sequence ID" value="SFC96042.1"/>
    <property type="molecule type" value="Genomic_DNA"/>
</dbReference>
<keyword evidence="5" id="KW-0472">Membrane</keyword>
<dbReference type="PANTHER" id="PTHR42852">
    <property type="entry name" value="THIOL:DISULFIDE INTERCHANGE PROTEIN DSBE"/>
    <property type="match status" value="1"/>
</dbReference>
<dbReference type="GO" id="GO:0016491">
    <property type="term" value="F:oxidoreductase activity"/>
    <property type="evidence" value="ECO:0007669"/>
    <property type="project" value="InterPro"/>
</dbReference>
<dbReference type="SUPFAM" id="SSF52833">
    <property type="entry name" value="Thioredoxin-like"/>
    <property type="match status" value="1"/>
</dbReference>
<evidence type="ECO:0000256" key="2">
    <source>
        <dbReference type="ARBA" id="ARBA00022748"/>
    </source>
</evidence>
<evidence type="ECO:0000259" key="6">
    <source>
        <dbReference type="PROSITE" id="PS51352"/>
    </source>
</evidence>